<dbReference type="SUPFAM" id="SSF52091">
    <property type="entry name" value="SpoIIaa-like"/>
    <property type="match status" value="1"/>
</dbReference>
<dbReference type="NCBIfam" id="TIGR00377">
    <property type="entry name" value="ant_ant_sig"/>
    <property type="match status" value="1"/>
</dbReference>
<organism evidence="5 6">
    <name type="scientific">Paracoccus sanguinis</name>
    <dbReference type="NCBI Taxonomy" id="1545044"/>
    <lineage>
        <taxon>Bacteria</taxon>
        <taxon>Pseudomonadati</taxon>
        <taxon>Pseudomonadota</taxon>
        <taxon>Alphaproteobacteria</taxon>
        <taxon>Rhodobacterales</taxon>
        <taxon>Paracoccaceae</taxon>
        <taxon>Paracoccus</taxon>
    </lineage>
</organism>
<dbReference type="Pfam" id="PF13466">
    <property type="entry name" value="STAS_2"/>
    <property type="match status" value="1"/>
</dbReference>
<dbReference type="PANTHER" id="PTHR33495">
    <property type="entry name" value="ANTI-SIGMA FACTOR ANTAGONIST TM_1081-RELATED-RELATED"/>
    <property type="match status" value="1"/>
</dbReference>
<dbReference type="InterPro" id="IPR036513">
    <property type="entry name" value="STAS_dom_sf"/>
</dbReference>
<dbReference type="RefSeq" id="WP_074826209.1">
    <property type="nucleotide sequence ID" value="NZ_FNNA01000001.1"/>
</dbReference>
<name>A0A1H2U9J7_9RHOB</name>
<evidence type="ECO:0000256" key="2">
    <source>
        <dbReference type="RuleBase" id="RU003749"/>
    </source>
</evidence>
<dbReference type="STRING" id="1545044.SAMN05444276_1011217"/>
<dbReference type="InterPro" id="IPR003658">
    <property type="entry name" value="Anti-sigma_ant"/>
</dbReference>
<sequence length="131" mass="13888">MGFTIEDLADGVLVRVLDARLDAAQAIRFKDRLREVVARDGPRIVLDLSRVEFMDSSGLGAILAIRRGLPETHRLEVAALGPNVDRVFQLTRMDTVFTIHKAAPPATPRPAPSRPAPAEAGAAAAAQGGAA</sequence>
<feature type="compositionally biased region" description="Low complexity" evidence="3">
    <location>
        <begin position="116"/>
        <end position="131"/>
    </location>
</feature>
<feature type="compositionally biased region" description="Pro residues" evidence="3">
    <location>
        <begin position="105"/>
        <end position="115"/>
    </location>
</feature>
<evidence type="ECO:0000313" key="5">
    <source>
        <dbReference type="EMBL" id="SDW52627.1"/>
    </source>
</evidence>
<dbReference type="Gene3D" id="3.30.750.24">
    <property type="entry name" value="STAS domain"/>
    <property type="match status" value="1"/>
</dbReference>
<dbReference type="AlphaFoldDB" id="A0A1H2U9J7"/>
<proteinExistence type="inferred from homology"/>
<dbReference type="PROSITE" id="PS50801">
    <property type="entry name" value="STAS"/>
    <property type="match status" value="1"/>
</dbReference>
<protein>
    <recommendedName>
        <fullName evidence="2">Anti-sigma factor antagonist</fullName>
    </recommendedName>
</protein>
<evidence type="ECO:0000313" key="6">
    <source>
        <dbReference type="Proteomes" id="UP000182944"/>
    </source>
</evidence>
<accession>A0A1H2U9J7</accession>
<dbReference type="InterPro" id="IPR058548">
    <property type="entry name" value="MlaB-like_STAS"/>
</dbReference>
<gene>
    <name evidence="5" type="ORF">SAMN05444276_1011217</name>
</gene>
<dbReference type="InterPro" id="IPR002645">
    <property type="entry name" value="STAS_dom"/>
</dbReference>
<feature type="region of interest" description="Disordered" evidence="3">
    <location>
        <begin position="102"/>
        <end position="131"/>
    </location>
</feature>
<dbReference type="OrthoDB" id="9796076at2"/>
<keyword evidence="6" id="KW-1185">Reference proteome</keyword>
<reference evidence="6" key="1">
    <citation type="submission" date="2016-10" db="EMBL/GenBank/DDBJ databases">
        <authorList>
            <person name="Varghese N."/>
            <person name="Submissions S."/>
        </authorList>
    </citation>
    <scope>NUCLEOTIDE SEQUENCE [LARGE SCALE GENOMIC DNA]</scope>
    <source>
        <strain evidence="6">DSM 29303</strain>
    </source>
</reference>
<dbReference type="EMBL" id="FNNA01000001">
    <property type="protein sequence ID" value="SDW52627.1"/>
    <property type="molecule type" value="Genomic_DNA"/>
</dbReference>
<dbReference type="PANTHER" id="PTHR33495:SF2">
    <property type="entry name" value="ANTI-SIGMA FACTOR ANTAGONIST TM_1081-RELATED"/>
    <property type="match status" value="1"/>
</dbReference>
<feature type="domain" description="STAS" evidence="4">
    <location>
        <begin position="10"/>
        <end position="93"/>
    </location>
</feature>
<evidence type="ECO:0000259" key="4">
    <source>
        <dbReference type="PROSITE" id="PS50801"/>
    </source>
</evidence>
<dbReference type="Proteomes" id="UP000182944">
    <property type="component" value="Unassembled WGS sequence"/>
</dbReference>
<evidence type="ECO:0000256" key="3">
    <source>
        <dbReference type="SAM" id="MobiDB-lite"/>
    </source>
</evidence>
<evidence type="ECO:0000256" key="1">
    <source>
        <dbReference type="ARBA" id="ARBA00009013"/>
    </source>
</evidence>
<dbReference type="CDD" id="cd07043">
    <property type="entry name" value="STAS_anti-anti-sigma_factors"/>
    <property type="match status" value="1"/>
</dbReference>
<comment type="similarity">
    <text evidence="1 2">Belongs to the anti-sigma-factor antagonist family.</text>
</comment>
<dbReference type="GO" id="GO:0043856">
    <property type="term" value="F:anti-sigma factor antagonist activity"/>
    <property type="evidence" value="ECO:0007669"/>
    <property type="project" value="InterPro"/>
</dbReference>